<gene>
    <name evidence="2" type="ORF">OCK74_09365</name>
</gene>
<feature type="transmembrane region" description="Helical" evidence="1">
    <location>
        <begin position="106"/>
        <end position="122"/>
    </location>
</feature>
<reference evidence="2" key="2">
    <citation type="submission" date="2023-04" db="EMBL/GenBank/DDBJ databases">
        <title>Paracnuella aquatica gen. nov., sp. nov., a member of the family Chitinophagaceae isolated from a hot spring.</title>
        <authorList>
            <person name="Wang C."/>
        </authorList>
    </citation>
    <scope>NUCLEOTIDE SEQUENCE</scope>
    <source>
        <strain evidence="2">LB-8</strain>
    </source>
</reference>
<evidence type="ECO:0000313" key="2">
    <source>
        <dbReference type="EMBL" id="MCU7549323.1"/>
    </source>
</evidence>
<feature type="transmembrane region" description="Helical" evidence="1">
    <location>
        <begin position="56"/>
        <end position="79"/>
    </location>
</feature>
<dbReference type="AlphaFoldDB" id="A0A9X3BHX2"/>
<name>A0A9X3BHX2_9BACT</name>
<accession>A0A9X3BHX2</accession>
<proteinExistence type="predicted"/>
<feature type="transmembrane region" description="Helical" evidence="1">
    <location>
        <begin position="14"/>
        <end position="36"/>
    </location>
</feature>
<keyword evidence="1" id="KW-0812">Transmembrane</keyword>
<keyword evidence="1" id="KW-1133">Transmembrane helix</keyword>
<dbReference type="RefSeq" id="WP_279296764.1">
    <property type="nucleotide sequence ID" value="NZ_JAOTIF010000005.1"/>
</dbReference>
<feature type="transmembrane region" description="Helical" evidence="1">
    <location>
        <begin position="128"/>
        <end position="150"/>
    </location>
</feature>
<protein>
    <submittedName>
        <fullName evidence="2">Uncharacterized protein</fullName>
    </submittedName>
</protein>
<sequence length="205" mass="24001">MAQRQYDIVNLKRLSLFTLFITSYIPLFALVIFRQFYNNWEFLHWGGLSIDSLHVFVKKFGVSTVLLMLSVIGLLGYFITFSNIRANAANGALVLLKDVKNKNSEAIGYIATYIIPFLFQNFETPYEIFAFSFLLFIIYRIYINSNMLLINPLLTMRYAIYEIEYESRKKKCNGLVVTKEKFLPDDTEVKLYEIGHKLYFLTVNE</sequence>
<evidence type="ECO:0000313" key="3">
    <source>
        <dbReference type="Proteomes" id="UP001155483"/>
    </source>
</evidence>
<organism evidence="2 3">
    <name type="scientific">Paraflavisolibacter caeni</name>
    <dbReference type="NCBI Taxonomy" id="2982496"/>
    <lineage>
        <taxon>Bacteria</taxon>
        <taxon>Pseudomonadati</taxon>
        <taxon>Bacteroidota</taxon>
        <taxon>Chitinophagia</taxon>
        <taxon>Chitinophagales</taxon>
        <taxon>Chitinophagaceae</taxon>
        <taxon>Paraflavisolibacter</taxon>
    </lineage>
</organism>
<dbReference type="Proteomes" id="UP001155483">
    <property type="component" value="Unassembled WGS sequence"/>
</dbReference>
<comment type="caution">
    <text evidence="2">The sequence shown here is derived from an EMBL/GenBank/DDBJ whole genome shotgun (WGS) entry which is preliminary data.</text>
</comment>
<reference evidence="2" key="1">
    <citation type="submission" date="2022-09" db="EMBL/GenBank/DDBJ databases">
        <authorList>
            <person name="Yuan C."/>
            <person name="Ke Z."/>
        </authorList>
    </citation>
    <scope>NUCLEOTIDE SEQUENCE</scope>
    <source>
        <strain evidence="2">LB-8</strain>
    </source>
</reference>
<keyword evidence="3" id="KW-1185">Reference proteome</keyword>
<dbReference type="EMBL" id="JAOTIF010000005">
    <property type="protein sequence ID" value="MCU7549323.1"/>
    <property type="molecule type" value="Genomic_DNA"/>
</dbReference>
<keyword evidence="1" id="KW-0472">Membrane</keyword>
<evidence type="ECO:0000256" key="1">
    <source>
        <dbReference type="SAM" id="Phobius"/>
    </source>
</evidence>